<sequence length="73" mass="8266">MLQALFSEGAFIVKKATKKRVKRREWTKADIKELKVHSKARTPVIKIAKMTRRSAGALRQKALNLGIGLGHQR</sequence>
<dbReference type="OrthoDB" id="8129784at2"/>
<name>A0A2M8R721_9BRAD</name>
<keyword evidence="2" id="KW-1185">Reference proteome</keyword>
<evidence type="ECO:0000313" key="2">
    <source>
        <dbReference type="Proteomes" id="UP000231194"/>
    </source>
</evidence>
<dbReference type="AlphaFoldDB" id="A0A2M8R721"/>
<organism evidence="1 2">
    <name type="scientific">Bradyrhizobium forestalis</name>
    <dbReference type="NCBI Taxonomy" id="1419263"/>
    <lineage>
        <taxon>Bacteria</taxon>
        <taxon>Pseudomonadati</taxon>
        <taxon>Pseudomonadota</taxon>
        <taxon>Alphaproteobacteria</taxon>
        <taxon>Hyphomicrobiales</taxon>
        <taxon>Nitrobacteraceae</taxon>
        <taxon>Bradyrhizobium</taxon>
    </lineage>
</organism>
<evidence type="ECO:0000313" key="1">
    <source>
        <dbReference type="EMBL" id="PJG53607.1"/>
    </source>
</evidence>
<dbReference type="EMBL" id="PGVG01000015">
    <property type="protein sequence ID" value="PJG53607.1"/>
    <property type="molecule type" value="Genomic_DNA"/>
</dbReference>
<reference evidence="1 2" key="1">
    <citation type="submission" date="2017-11" db="EMBL/GenBank/DDBJ databases">
        <title>Bradyrhizobium forestalis sp. nov., an efficient nitrogen-fixing bacterium isolated from nodules of forest legume species in the Amazon.</title>
        <authorList>
            <person name="Costa E.M."/>
            <person name="Guimaraes A."/>
            <person name="Carvalho T.S."/>
            <person name="Rodrigues T.L."/>
            <person name="Ribeiro P.R.A."/>
            <person name="Lebbe L."/>
            <person name="Willems A."/>
            <person name="Moreira F.M.S."/>
        </authorList>
    </citation>
    <scope>NUCLEOTIDE SEQUENCE [LARGE SCALE GENOMIC DNA]</scope>
    <source>
        <strain evidence="1 2">INPA54B</strain>
    </source>
</reference>
<proteinExistence type="predicted"/>
<gene>
    <name evidence="1" type="ORF">CVM73_19235</name>
</gene>
<comment type="caution">
    <text evidence="1">The sequence shown here is derived from an EMBL/GenBank/DDBJ whole genome shotgun (WGS) entry which is preliminary data.</text>
</comment>
<accession>A0A2M8R721</accession>
<protein>
    <submittedName>
        <fullName evidence="1">Uncharacterized protein</fullName>
    </submittedName>
</protein>
<dbReference type="Proteomes" id="UP000231194">
    <property type="component" value="Unassembled WGS sequence"/>
</dbReference>